<evidence type="ECO:0000313" key="3">
    <source>
        <dbReference type="Proteomes" id="UP000049855"/>
    </source>
</evidence>
<protein>
    <recommendedName>
        <fullName evidence="1">Helix-turn-helix domain-containing protein</fullName>
    </recommendedName>
</protein>
<proteinExistence type="predicted"/>
<keyword evidence="3" id="KW-1185">Reference proteome</keyword>
<organism evidence="2 3">
    <name type="scientific">Sporomusa ovata</name>
    <dbReference type="NCBI Taxonomy" id="2378"/>
    <lineage>
        <taxon>Bacteria</taxon>
        <taxon>Bacillati</taxon>
        <taxon>Bacillota</taxon>
        <taxon>Negativicutes</taxon>
        <taxon>Selenomonadales</taxon>
        <taxon>Sporomusaceae</taxon>
        <taxon>Sporomusa</taxon>
    </lineage>
</organism>
<reference evidence="3" key="1">
    <citation type="submission" date="2015-03" db="EMBL/GenBank/DDBJ databases">
        <authorList>
            <person name="Nijsse Bart"/>
        </authorList>
    </citation>
    <scope>NUCLEOTIDE SEQUENCE [LARGE SCALE GENOMIC DNA]</scope>
</reference>
<dbReference type="RefSeq" id="WP_021168066.1">
    <property type="nucleotide sequence ID" value="NZ_CTRP01000012.1"/>
</dbReference>
<evidence type="ECO:0000259" key="1">
    <source>
        <dbReference type="Pfam" id="PF12728"/>
    </source>
</evidence>
<dbReference type="AlphaFoldDB" id="A0A0U1L0U0"/>
<gene>
    <name evidence="2" type="ORF">SpAn4DRAFT_2513</name>
</gene>
<dbReference type="Proteomes" id="UP000049855">
    <property type="component" value="Unassembled WGS sequence"/>
</dbReference>
<accession>A0A0U1L0U0</accession>
<dbReference type="EMBL" id="CTRP01000012">
    <property type="protein sequence ID" value="CQR73281.1"/>
    <property type="molecule type" value="Genomic_DNA"/>
</dbReference>
<feature type="domain" description="Helix-turn-helix" evidence="1">
    <location>
        <begin position="23"/>
        <end position="66"/>
    </location>
</feature>
<name>A0A0U1L0U0_9FIRM</name>
<evidence type="ECO:0000313" key="2">
    <source>
        <dbReference type="EMBL" id="CQR73281.1"/>
    </source>
</evidence>
<sequence length="71" mass="8571">MKYEYEFESEKDLIQFIVDNIITTRDAMEILGCSRQNIDDLIKRGKLTPVKKWDRDKLFWKSDIMERVKSV</sequence>
<dbReference type="Pfam" id="PF12728">
    <property type="entry name" value="HTH_17"/>
    <property type="match status" value="1"/>
</dbReference>
<dbReference type="InterPro" id="IPR041657">
    <property type="entry name" value="HTH_17"/>
</dbReference>